<dbReference type="STRING" id="1073089.A0A1L9RZD5"/>
<proteinExistence type="predicted"/>
<dbReference type="GeneID" id="63752751"/>
<evidence type="ECO:0000313" key="3">
    <source>
        <dbReference type="Proteomes" id="UP000184383"/>
    </source>
</evidence>
<dbReference type="VEuPathDB" id="FungiDB:ASPWEDRAFT_47105"/>
<evidence type="ECO:0000259" key="1">
    <source>
        <dbReference type="Pfam" id="PF00339"/>
    </source>
</evidence>
<dbReference type="RefSeq" id="XP_040693910.1">
    <property type="nucleotide sequence ID" value="XM_040836903.1"/>
</dbReference>
<dbReference type="Gene3D" id="2.60.40.640">
    <property type="match status" value="1"/>
</dbReference>
<organism evidence="2 3">
    <name type="scientific">Aspergillus wentii DTO 134E9</name>
    <dbReference type="NCBI Taxonomy" id="1073089"/>
    <lineage>
        <taxon>Eukaryota</taxon>
        <taxon>Fungi</taxon>
        <taxon>Dikarya</taxon>
        <taxon>Ascomycota</taxon>
        <taxon>Pezizomycotina</taxon>
        <taxon>Eurotiomycetes</taxon>
        <taxon>Eurotiomycetidae</taxon>
        <taxon>Eurotiales</taxon>
        <taxon>Aspergillaceae</taxon>
        <taxon>Aspergillus</taxon>
        <taxon>Aspergillus subgen. Cremei</taxon>
    </lineage>
</organism>
<gene>
    <name evidence="2" type="ORF">ASPWEDRAFT_47105</name>
</gene>
<name>A0A1L9RZD5_ASPWE</name>
<dbReference type="AlphaFoldDB" id="A0A1L9RZD5"/>
<reference evidence="3" key="1">
    <citation type="journal article" date="2017" name="Genome Biol.">
        <title>Comparative genomics reveals high biological diversity and specific adaptations in the industrially and medically important fungal genus Aspergillus.</title>
        <authorList>
            <person name="de Vries R.P."/>
            <person name="Riley R."/>
            <person name="Wiebenga A."/>
            <person name="Aguilar-Osorio G."/>
            <person name="Amillis S."/>
            <person name="Uchima C.A."/>
            <person name="Anderluh G."/>
            <person name="Asadollahi M."/>
            <person name="Askin M."/>
            <person name="Barry K."/>
            <person name="Battaglia E."/>
            <person name="Bayram O."/>
            <person name="Benocci T."/>
            <person name="Braus-Stromeyer S.A."/>
            <person name="Caldana C."/>
            <person name="Canovas D."/>
            <person name="Cerqueira G.C."/>
            <person name="Chen F."/>
            <person name="Chen W."/>
            <person name="Choi C."/>
            <person name="Clum A."/>
            <person name="Dos Santos R.A."/>
            <person name="Damasio A.R."/>
            <person name="Diallinas G."/>
            <person name="Emri T."/>
            <person name="Fekete E."/>
            <person name="Flipphi M."/>
            <person name="Freyberg S."/>
            <person name="Gallo A."/>
            <person name="Gournas C."/>
            <person name="Habgood R."/>
            <person name="Hainaut M."/>
            <person name="Harispe M.L."/>
            <person name="Henrissat B."/>
            <person name="Hilden K.S."/>
            <person name="Hope R."/>
            <person name="Hossain A."/>
            <person name="Karabika E."/>
            <person name="Karaffa L."/>
            <person name="Karanyi Z."/>
            <person name="Krasevec N."/>
            <person name="Kuo A."/>
            <person name="Kusch H."/>
            <person name="LaButti K."/>
            <person name="Lagendijk E.L."/>
            <person name="Lapidus A."/>
            <person name="Levasseur A."/>
            <person name="Lindquist E."/>
            <person name="Lipzen A."/>
            <person name="Logrieco A.F."/>
            <person name="MacCabe A."/>
            <person name="Maekelae M.R."/>
            <person name="Malavazi I."/>
            <person name="Melin P."/>
            <person name="Meyer V."/>
            <person name="Mielnichuk N."/>
            <person name="Miskei M."/>
            <person name="Molnar A.P."/>
            <person name="Mule G."/>
            <person name="Ngan C.Y."/>
            <person name="Orejas M."/>
            <person name="Orosz E."/>
            <person name="Ouedraogo J.P."/>
            <person name="Overkamp K.M."/>
            <person name="Park H.-S."/>
            <person name="Perrone G."/>
            <person name="Piumi F."/>
            <person name="Punt P.J."/>
            <person name="Ram A.F."/>
            <person name="Ramon A."/>
            <person name="Rauscher S."/>
            <person name="Record E."/>
            <person name="Riano-Pachon D.M."/>
            <person name="Robert V."/>
            <person name="Roehrig J."/>
            <person name="Ruller R."/>
            <person name="Salamov A."/>
            <person name="Salih N.S."/>
            <person name="Samson R.A."/>
            <person name="Sandor E."/>
            <person name="Sanguinetti M."/>
            <person name="Schuetze T."/>
            <person name="Sepcic K."/>
            <person name="Shelest E."/>
            <person name="Sherlock G."/>
            <person name="Sophianopoulou V."/>
            <person name="Squina F.M."/>
            <person name="Sun H."/>
            <person name="Susca A."/>
            <person name="Todd R.B."/>
            <person name="Tsang A."/>
            <person name="Unkles S.E."/>
            <person name="van de Wiele N."/>
            <person name="van Rossen-Uffink D."/>
            <person name="Oliveira J.V."/>
            <person name="Vesth T.C."/>
            <person name="Visser J."/>
            <person name="Yu J.-H."/>
            <person name="Zhou M."/>
            <person name="Andersen M.R."/>
            <person name="Archer D.B."/>
            <person name="Baker S.E."/>
            <person name="Benoit I."/>
            <person name="Brakhage A.A."/>
            <person name="Braus G.H."/>
            <person name="Fischer R."/>
            <person name="Frisvad J.C."/>
            <person name="Goldman G.H."/>
            <person name="Houbraken J."/>
            <person name="Oakley B."/>
            <person name="Pocsi I."/>
            <person name="Scazzocchio C."/>
            <person name="Seiboth B."/>
            <person name="vanKuyk P.A."/>
            <person name="Wortman J."/>
            <person name="Dyer P.S."/>
            <person name="Grigoriev I.V."/>
        </authorList>
    </citation>
    <scope>NUCLEOTIDE SEQUENCE [LARGE SCALE GENOMIC DNA]</scope>
    <source>
        <strain evidence="3">DTO 134E9</strain>
    </source>
</reference>
<dbReference type="InterPro" id="IPR014752">
    <property type="entry name" value="Arrestin-like_C"/>
</dbReference>
<dbReference type="OrthoDB" id="2283785at2759"/>
<dbReference type="Pfam" id="PF00339">
    <property type="entry name" value="Arrestin_N"/>
    <property type="match status" value="1"/>
</dbReference>
<evidence type="ECO:0000313" key="2">
    <source>
        <dbReference type="EMBL" id="OJJ40234.1"/>
    </source>
</evidence>
<dbReference type="InterPro" id="IPR011021">
    <property type="entry name" value="Arrestin-like_N"/>
</dbReference>
<dbReference type="InterPro" id="IPR039634">
    <property type="entry name" value="Bul1-like"/>
</dbReference>
<keyword evidence="3" id="KW-1185">Reference proteome</keyword>
<dbReference type="PANTHER" id="PTHR31904">
    <property type="entry name" value="BYPASS OF STOP CODON PROTEIN 5-RELATED"/>
    <property type="match status" value="1"/>
</dbReference>
<accession>A0A1L9RZD5</accession>
<feature type="domain" description="Arrestin-like N-terminal" evidence="1">
    <location>
        <begin position="38"/>
        <end position="200"/>
    </location>
</feature>
<sequence length="514" mass="56233">MAASILTRGSSTLESLTKRSRPQVQIDLAGQKQGLVNSYTTGDRIVGTVNITVDHDVRFDEIDITLEGTSRTTVERVSMPGRTGAYQTFLKLRQPIDRSAYPTPRVFESGRSYRFPFEFVVPDRLLPQVCKHQKTNAHVESSHTLLPPTMGDPMLASNGKSLLDDLTPEMCQISYLVRATVLRRPAVQGEHIRTVVSVGKKVRVVPVVEEEPPLNIADDDRTYCLRKEKDVKRGLMRGKLGRLVVATSQPKPIQLPAPTTASPDSVNTVTTVHLRFDPVGNEQPPRLGSVWSKLKATTYYSAIPWSDYPNQSGTMLWTQVGRGLYNETIPLSTLCVASAQWTKHSTADDTNALIRRDSLQSNSSAESLTGPSASFAGSTYYTASVVVPISLPKEKSFVPTFHSCLTSRVYQLDLSISYHTPNAHILTPTASLSVPIQFTSLPPADKATKPSSPVHIITQEEVDQEFFNPRSVAPPSTPAPGYVDYTATAAAAAAVEIAPPEYSATRPVLTFNLS</sequence>
<dbReference type="EMBL" id="KV878209">
    <property type="protein sequence ID" value="OJJ40234.1"/>
    <property type="molecule type" value="Genomic_DNA"/>
</dbReference>
<protein>
    <recommendedName>
        <fullName evidence="1">Arrestin-like N-terminal domain-containing protein</fullName>
    </recommendedName>
</protein>
<dbReference type="PANTHER" id="PTHR31904:SF1">
    <property type="entry name" value="BYPASS OF STOP CODON PROTEIN 5-RELATED"/>
    <property type="match status" value="1"/>
</dbReference>
<dbReference type="Proteomes" id="UP000184383">
    <property type="component" value="Unassembled WGS sequence"/>
</dbReference>